<evidence type="ECO:0000259" key="1">
    <source>
        <dbReference type="PROSITE" id="PS51664"/>
    </source>
</evidence>
<dbReference type="GO" id="GO:0005840">
    <property type="term" value="C:ribosome"/>
    <property type="evidence" value="ECO:0007669"/>
    <property type="project" value="UniProtKB-KW"/>
</dbReference>
<dbReference type="PANTHER" id="PTHR37809">
    <property type="entry name" value="RIBOSOMAL PROTEIN S12 METHYLTHIOTRANSFERASE ACCESSORY FACTOR YCAO"/>
    <property type="match status" value="1"/>
</dbReference>
<dbReference type="NCBIfam" id="TIGR03604">
    <property type="entry name" value="TOMM_cyclo_SagD"/>
    <property type="match status" value="1"/>
</dbReference>
<comment type="caution">
    <text evidence="2">The sequence shown here is derived from an EMBL/GenBank/DDBJ whole genome shotgun (WGS) entry which is preliminary data.</text>
</comment>
<dbReference type="Gene3D" id="3.30.40.250">
    <property type="match status" value="1"/>
</dbReference>
<dbReference type="Gene3D" id="3.40.50.720">
    <property type="entry name" value="NAD(P)-binding Rossmann-like Domain"/>
    <property type="match status" value="1"/>
</dbReference>
<dbReference type="InterPro" id="IPR027624">
    <property type="entry name" value="TOMM_cyclo_SagD"/>
</dbReference>
<gene>
    <name evidence="2" type="ORF">HD593_008055</name>
</gene>
<accession>A0A7X0U3A2</accession>
<feature type="domain" description="YcaO" evidence="1">
    <location>
        <begin position="306"/>
        <end position="698"/>
    </location>
</feature>
<dbReference type="Proteomes" id="UP000565579">
    <property type="component" value="Unassembled WGS sequence"/>
</dbReference>
<dbReference type="GO" id="GO:0016740">
    <property type="term" value="F:transferase activity"/>
    <property type="evidence" value="ECO:0007669"/>
    <property type="project" value="UniProtKB-KW"/>
</dbReference>
<keyword evidence="3" id="KW-1185">Reference proteome</keyword>
<protein>
    <submittedName>
        <fullName evidence="2">Ribosomal protein S12 methylthiotransferase accessory factor</fullName>
    </submittedName>
</protein>
<dbReference type="Gene3D" id="3.30.160.660">
    <property type="match status" value="1"/>
</dbReference>
<proteinExistence type="predicted"/>
<keyword evidence="2" id="KW-0808">Transferase</keyword>
<keyword evidence="2" id="KW-0689">Ribosomal protein</keyword>
<dbReference type="EMBL" id="JACHMI010000001">
    <property type="protein sequence ID" value="MBB6553260.1"/>
    <property type="molecule type" value="Genomic_DNA"/>
</dbReference>
<dbReference type="AlphaFoldDB" id="A0A7X0U3A2"/>
<dbReference type="PANTHER" id="PTHR37809:SF1">
    <property type="entry name" value="RIBOSOMAL PROTEIN S12 METHYLTHIOTRANSFERASE ACCESSORY FACTOR YCAO"/>
    <property type="match status" value="1"/>
</dbReference>
<evidence type="ECO:0000313" key="3">
    <source>
        <dbReference type="Proteomes" id="UP000565579"/>
    </source>
</evidence>
<dbReference type="Pfam" id="PF02624">
    <property type="entry name" value="YcaO"/>
    <property type="match status" value="1"/>
</dbReference>
<dbReference type="InterPro" id="IPR003776">
    <property type="entry name" value="YcaO-like_dom"/>
</dbReference>
<dbReference type="RefSeq" id="WP_185107361.1">
    <property type="nucleotide sequence ID" value="NZ_BAAAXY010000072.1"/>
</dbReference>
<evidence type="ECO:0000313" key="2">
    <source>
        <dbReference type="EMBL" id="MBB6553260.1"/>
    </source>
</evidence>
<reference evidence="2 3" key="1">
    <citation type="submission" date="2020-08" db="EMBL/GenBank/DDBJ databases">
        <title>Sequencing the genomes of 1000 actinobacteria strains.</title>
        <authorList>
            <person name="Klenk H.-P."/>
        </authorList>
    </citation>
    <scope>NUCLEOTIDE SEQUENCE [LARGE SCALE GENOMIC DNA]</scope>
    <source>
        <strain evidence="2 3">DSM 43768</strain>
    </source>
</reference>
<sequence>MKHIPRVNVDVRPLGEDAAVLITPNGRMFEIDRPAADVVRALEDLAATPPGASPPWPELAGLLASTGSLIEPPQPPVLLADADLHPIVTRLAAPGEQTHPMGGDVPLDRPLALLSTRFDPELLLRVDGQRTGPWTCFFLDQGKCYFGPAIEPGRTAPYRDLLTRRACVTQRPDLADALLQPSLTGGLRPPSPDVLTWLVSMFLVELRRWLAGEPCALAGNEVEVDPAGPQIRLHPFLPLPASPYPKVINHRITGADLLLDDRIGIVAATRVIEHDPSIPRALTTVQADVADMGRRFPWATNVLCGASSFGDAAGARAAAIGESVERYCANWIQPELLRKASYAELRQAGENALAPESIVLFSEAQYAAEGFPFVRFDGDLPVHWIAGRSLTHDRPIWVPASLAYCNYYVGPYYHEPITNPLYYAGVAAGESFDDAVRSGLEEVIERDATMVWWANLPALPSLEPTPRLAALFDGTPGQRAWLIPLPNEFDVPVIAGVVEHARDQILTIGFGCRDTLELAAEKAWAEALTLQEIARDLQDPDGLYWEAVHAGRKARHFMHEWRADRAYLDSFRPDFRDVGDLECQMQVNLDPRAVERVRSWLDSGTTIPASSVSTMPDRSLSTYRQRVEQAGYEVIAVDLTTPDVAAAGLHVTRTLVPGLAGNFAAAFPYLGADRLRNAAVKLGWPARTELNVFPLPHA</sequence>
<organism evidence="2 3">
    <name type="scientific">Nonomuraea rubra</name>
    <dbReference type="NCBI Taxonomy" id="46180"/>
    <lineage>
        <taxon>Bacteria</taxon>
        <taxon>Bacillati</taxon>
        <taxon>Actinomycetota</taxon>
        <taxon>Actinomycetes</taxon>
        <taxon>Streptosporangiales</taxon>
        <taxon>Streptosporangiaceae</taxon>
        <taxon>Nonomuraea</taxon>
    </lineage>
</organism>
<dbReference type="PROSITE" id="PS51664">
    <property type="entry name" value="YCAO"/>
    <property type="match status" value="1"/>
</dbReference>
<name>A0A7X0U3A2_9ACTN</name>
<keyword evidence="2" id="KW-0687">Ribonucleoprotein</keyword>
<dbReference type="Gene3D" id="3.30.1330.230">
    <property type="match status" value="1"/>
</dbReference>